<dbReference type="Gene3D" id="3.90.226.10">
    <property type="entry name" value="2-enoyl-CoA Hydratase, Chain A, domain 1"/>
    <property type="match status" value="1"/>
</dbReference>
<sequence>MPGDVVELKRILFDVSEHVATITINRPERLNATDDLTRTELGIAWARVRDDPDIRVAIITGAGDRAFSAGQDIRATAENGIRNKIPGSRLHHNVWKPVICALNGMAVGGALHQVADSDLIIAAEHAELIDTHLTVGNVFALEPAVLLRRMPLSMVMQLALMTKKGRISAQRGYEIGLINEVVPAERLQQRAREIALDITKLSPATVQASIKAMWASLDVGLHAAHDVAYRYVLQHQLTHPDYREGMLAFAEKREPRWVVE</sequence>
<dbReference type="PANTHER" id="PTHR43802">
    <property type="entry name" value="ENOYL-COA HYDRATASE"/>
    <property type="match status" value="1"/>
</dbReference>
<organism evidence="2 3">
    <name type="scientific">Mycobacterium colombiense</name>
    <dbReference type="NCBI Taxonomy" id="339268"/>
    <lineage>
        <taxon>Bacteria</taxon>
        <taxon>Bacillati</taxon>
        <taxon>Actinomycetota</taxon>
        <taxon>Actinomycetes</taxon>
        <taxon>Mycobacteriales</taxon>
        <taxon>Mycobacteriaceae</taxon>
        <taxon>Mycobacterium</taxon>
        <taxon>Mycobacterium avium complex (MAC)</taxon>
    </lineage>
</organism>
<dbReference type="Gene3D" id="1.10.12.10">
    <property type="entry name" value="Lyase 2-enoyl-coa Hydratase, Chain A, domain 2"/>
    <property type="match status" value="1"/>
</dbReference>
<evidence type="ECO:0000313" key="3">
    <source>
        <dbReference type="Proteomes" id="UP000093861"/>
    </source>
</evidence>
<proteinExistence type="inferred from homology"/>
<protein>
    <submittedName>
        <fullName evidence="2">Enoyl-CoA hydratase</fullName>
    </submittedName>
</protein>
<dbReference type="InterPro" id="IPR001753">
    <property type="entry name" value="Enoyl-CoA_hydra/iso"/>
</dbReference>
<accession>A0A1A2SLH1</accession>
<dbReference type="InterPro" id="IPR014748">
    <property type="entry name" value="Enoyl-CoA_hydra_C"/>
</dbReference>
<gene>
    <name evidence="2" type="ORF">A5685_19800</name>
</gene>
<name>A0A1A2SLH1_9MYCO</name>
<dbReference type="InterPro" id="IPR029045">
    <property type="entry name" value="ClpP/crotonase-like_dom_sf"/>
</dbReference>
<comment type="caution">
    <text evidence="2">The sequence shown here is derived from an EMBL/GenBank/DDBJ whole genome shotgun (WGS) entry which is preliminary data.</text>
</comment>
<evidence type="ECO:0000313" key="2">
    <source>
        <dbReference type="EMBL" id="OBH64976.1"/>
    </source>
</evidence>
<dbReference type="Proteomes" id="UP000093861">
    <property type="component" value="Unassembled WGS sequence"/>
</dbReference>
<dbReference type="SUPFAM" id="SSF52096">
    <property type="entry name" value="ClpP/crotonase"/>
    <property type="match status" value="1"/>
</dbReference>
<dbReference type="PANTHER" id="PTHR43802:SF1">
    <property type="entry name" value="IP11341P-RELATED"/>
    <property type="match status" value="1"/>
</dbReference>
<dbReference type="Pfam" id="PF00378">
    <property type="entry name" value="ECH_1"/>
    <property type="match status" value="1"/>
</dbReference>
<dbReference type="EMBL" id="LZJS01000031">
    <property type="protein sequence ID" value="OBH64976.1"/>
    <property type="molecule type" value="Genomic_DNA"/>
</dbReference>
<evidence type="ECO:0000256" key="1">
    <source>
        <dbReference type="ARBA" id="ARBA00005254"/>
    </source>
</evidence>
<dbReference type="GO" id="GO:0003824">
    <property type="term" value="F:catalytic activity"/>
    <property type="evidence" value="ECO:0007669"/>
    <property type="project" value="UniProtKB-ARBA"/>
</dbReference>
<comment type="similarity">
    <text evidence="1">Belongs to the enoyl-CoA hydratase/isomerase family.</text>
</comment>
<dbReference type="CDD" id="cd06558">
    <property type="entry name" value="crotonase-like"/>
    <property type="match status" value="1"/>
</dbReference>
<reference evidence="2 3" key="1">
    <citation type="submission" date="2016-06" db="EMBL/GenBank/DDBJ databases">
        <authorList>
            <person name="Kjaerup R.B."/>
            <person name="Dalgaard T.S."/>
            <person name="Juul-Madsen H.R."/>
        </authorList>
    </citation>
    <scope>NUCLEOTIDE SEQUENCE [LARGE SCALE GENOMIC DNA]</scope>
    <source>
        <strain evidence="2 3">E2464</strain>
    </source>
</reference>
<dbReference type="AlphaFoldDB" id="A0A1A2SLH1"/>